<evidence type="ECO:0000313" key="2">
    <source>
        <dbReference type="EMBL" id="CAB3250602.1"/>
    </source>
</evidence>
<gene>
    <name evidence="2" type="ORF">APLA_LOCUS12786</name>
    <name evidence="1" type="ORF">APLA_LOCUS4591</name>
</gene>
<dbReference type="EMBL" id="CADEBC010000540">
    <property type="protein sequence ID" value="CAB3250602.1"/>
    <property type="molecule type" value="Genomic_DNA"/>
</dbReference>
<evidence type="ECO:0000313" key="4">
    <source>
        <dbReference type="Proteomes" id="UP000494256"/>
    </source>
</evidence>
<reference evidence="3 4" key="1">
    <citation type="submission" date="2020-04" db="EMBL/GenBank/DDBJ databases">
        <authorList>
            <person name="Wallbank WR R."/>
            <person name="Pardo Diaz C."/>
            <person name="Kozak K."/>
            <person name="Martin S."/>
            <person name="Jiggins C."/>
            <person name="Moest M."/>
            <person name="Warren A I."/>
            <person name="Byers J.R.P. K."/>
            <person name="Montejo-Kovacevich G."/>
            <person name="Yen C E."/>
        </authorList>
    </citation>
    <scope>NUCLEOTIDE SEQUENCE [LARGE SCALE GENOMIC DNA]</scope>
</reference>
<dbReference type="OrthoDB" id="7143278at2759"/>
<dbReference type="EMBL" id="CADEBD010000288">
    <property type="protein sequence ID" value="CAB3230426.1"/>
    <property type="molecule type" value="Genomic_DNA"/>
</dbReference>
<dbReference type="Proteomes" id="UP000494106">
    <property type="component" value="Unassembled WGS sequence"/>
</dbReference>
<name>A0A8S0ZBW7_ARCPL</name>
<dbReference type="Proteomes" id="UP000494256">
    <property type="component" value="Unassembled WGS sequence"/>
</dbReference>
<evidence type="ECO:0000313" key="1">
    <source>
        <dbReference type="EMBL" id="CAB3230426.1"/>
    </source>
</evidence>
<keyword evidence="3" id="KW-1185">Reference proteome</keyword>
<comment type="caution">
    <text evidence="1">The sequence shown here is derived from an EMBL/GenBank/DDBJ whole genome shotgun (WGS) entry which is preliminary data.</text>
</comment>
<accession>A0A8S0ZBW7</accession>
<proteinExistence type="predicted"/>
<evidence type="ECO:0000313" key="3">
    <source>
        <dbReference type="Proteomes" id="UP000494106"/>
    </source>
</evidence>
<dbReference type="AlphaFoldDB" id="A0A8S0ZBW7"/>
<sequence length="71" mass="7598">MAWLGHQVTGGAIGQASLIAACGLVKECPRVLLADSGVKRLQDLLQRYAFGGVQREDRPAATYALLAHHRA</sequence>
<protein>
    <submittedName>
        <fullName evidence="1">Uncharacterized protein</fullName>
    </submittedName>
</protein>
<organism evidence="1 4">
    <name type="scientific">Arctia plantaginis</name>
    <name type="common">Wood tiger moth</name>
    <name type="synonym">Phalaena plantaginis</name>
    <dbReference type="NCBI Taxonomy" id="874455"/>
    <lineage>
        <taxon>Eukaryota</taxon>
        <taxon>Metazoa</taxon>
        <taxon>Ecdysozoa</taxon>
        <taxon>Arthropoda</taxon>
        <taxon>Hexapoda</taxon>
        <taxon>Insecta</taxon>
        <taxon>Pterygota</taxon>
        <taxon>Neoptera</taxon>
        <taxon>Endopterygota</taxon>
        <taxon>Lepidoptera</taxon>
        <taxon>Glossata</taxon>
        <taxon>Ditrysia</taxon>
        <taxon>Noctuoidea</taxon>
        <taxon>Erebidae</taxon>
        <taxon>Arctiinae</taxon>
        <taxon>Arctia</taxon>
    </lineage>
</organism>